<dbReference type="AlphaFoldDB" id="A0A8X6HW79"/>
<organism evidence="5 6">
    <name type="scientific">Trichonephila clavata</name>
    <name type="common">Joro spider</name>
    <name type="synonym">Nephila clavata</name>
    <dbReference type="NCBI Taxonomy" id="2740835"/>
    <lineage>
        <taxon>Eukaryota</taxon>
        <taxon>Metazoa</taxon>
        <taxon>Ecdysozoa</taxon>
        <taxon>Arthropoda</taxon>
        <taxon>Chelicerata</taxon>
        <taxon>Arachnida</taxon>
        <taxon>Araneae</taxon>
        <taxon>Araneomorphae</taxon>
        <taxon>Entelegynae</taxon>
        <taxon>Araneoidea</taxon>
        <taxon>Nephilidae</taxon>
        <taxon>Trichonephila</taxon>
    </lineage>
</organism>
<dbReference type="GO" id="GO:0007156">
    <property type="term" value="P:homophilic cell adhesion via plasma membrane adhesion molecules"/>
    <property type="evidence" value="ECO:0007669"/>
    <property type="project" value="TreeGrafter"/>
</dbReference>
<feature type="chain" id="PRO_5036446843" evidence="3">
    <location>
        <begin position="26"/>
        <end position="220"/>
    </location>
</feature>
<evidence type="ECO:0000313" key="5">
    <source>
        <dbReference type="EMBL" id="GFR29675.1"/>
    </source>
</evidence>
<feature type="signal peptide" evidence="3">
    <location>
        <begin position="1"/>
        <end position="25"/>
    </location>
</feature>
<keyword evidence="1" id="KW-1015">Disulfide bond</keyword>
<dbReference type="GO" id="GO:0070593">
    <property type="term" value="P:dendrite self-avoidance"/>
    <property type="evidence" value="ECO:0007669"/>
    <property type="project" value="TreeGrafter"/>
</dbReference>
<gene>
    <name evidence="5" type="primary">Dscam2</name>
    <name evidence="5" type="ORF">TNCT_624641</name>
</gene>
<evidence type="ECO:0000256" key="1">
    <source>
        <dbReference type="ARBA" id="ARBA00023157"/>
    </source>
</evidence>
<dbReference type="GO" id="GO:0005886">
    <property type="term" value="C:plasma membrane"/>
    <property type="evidence" value="ECO:0007669"/>
    <property type="project" value="TreeGrafter"/>
</dbReference>
<dbReference type="InterPro" id="IPR003599">
    <property type="entry name" value="Ig_sub"/>
</dbReference>
<evidence type="ECO:0000259" key="4">
    <source>
        <dbReference type="PROSITE" id="PS50835"/>
    </source>
</evidence>
<reference evidence="5" key="1">
    <citation type="submission" date="2020-07" db="EMBL/GenBank/DDBJ databases">
        <title>Multicomponent nature underlies the extraordinary mechanical properties of spider dragline silk.</title>
        <authorList>
            <person name="Kono N."/>
            <person name="Nakamura H."/>
            <person name="Mori M."/>
            <person name="Yoshida Y."/>
            <person name="Ohtoshi R."/>
            <person name="Malay A.D."/>
            <person name="Moran D.A.P."/>
            <person name="Tomita M."/>
            <person name="Numata K."/>
            <person name="Arakawa K."/>
        </authorList>
    </citation>
    <scope>NUCLEOTIDE SEQUENCE</scope>
</reference>
<dbReference type="GO" id="GO:0030424">
    <property type="term" value="C:axon"/>
    <property type="evidence" value="ECO:0007669"/>
    <property type="project" value="TreeGrafter"/>
</dbReference>
<dbReference type="SMART" id="SM00408">
    <property type="entry name" value="IGc2"/>
    <property type="match status" value="2"/>
</dbReference>
<dbReference type="SMART" id="SM00409">
    <property type="entry name" value="IG"/>
    <property type="match status" value="2"/>
</dbReference>
<proteinExistence type="predicted"/>
<dbReference type="FunFam" id="2.60.40.10:FF:000333">
    <property type="entry name" value="Down syndrome cell adhesion molecule"/>
    <property type="match status" value="1"/>
</dbReference>
<comment type="caution">
    <text evidence="5">The sequence shown here is derived from an EMBL/GenBank/DDBJ whole genome shotgun (WGS) entry which is preliminary data.</text>
</comment>
<accession>A0A8X6HW79</accession>
<dbReference type="SUPFAM" id="SSF48726">
    <property type="entry name" value="Immunoglobulin"/>
    <property type="match status" value="2"/>
</dbReference>
<evidence type="ECO:0000256" key="3">
    <source>
        <dbReference type="SAM" id="SignalP"/>
    </source>
</evidence>
<dbReference type="PANTHER" id="PTHR10075:SF101">
    <property type="entry name" value="ZWEI IG DOMAIN PROTEIN ZIG-3"/>
    <property type="match status" value="1"/>
</dbReference>
<name>A0A8X6HW79_TRICU</name>
<dbReference type="Pfam" id="PF13927">
    <property type="entry name" value="Ig_3"/>
    <property type="match status" value="1"/>
</dbReference>
<dbReference type="FunFam" id="2.60.40.10:FF:000032">
    <property type="entry name" value="palladin isoform X1"/>
    <property type="match status" value="1"/>
</dbReference>
<keyword evidence="6" id="KW-1185">Reference proteome</keyword>
<evidence type="ECO:0000256" key="2">
    <source>
        <dbReference type="ARBA" id="ARBA00023319"/>
    </source>
</evidence>
<dbReference type="GO" id="GO:0007411">
    <property type="term" value="P:axon guidance"/>
    <property type="evidence" value="ECO:0007669"/>
    <property type="project" value="TreeGrafter"/>
</dbReference>
<dbReference type="GO" id="GO:0098632">
    <property type="term" value="F:cell-cell adhesion mediator activity"/>
    <property type="evidence" value="ECO:0007669"/>
    <property type="project" value="TreeGrafter"/>
</dbReference>
<sequence length="220" mass="24265">MNLLFITGFDLLLAIVSTSLQFGFAYRNDLPRVQKFSFPDLVITGQRTSAHCTAVSGTPPMNFKWLKDGQIIKPVQKYSIRSGADYSILFIEHVDLTTSGNYTCELTSSVGVDKYTTVLEVKEPPKWIKEPKDLYISAGENISIECSAAGYPVPNVTWMKLSGYKDGPEEVKGQQQIRGKSILLKKHTGIEDAGFYICVADNGISKIQTNGIILSISGKM</sequence>
<dbReference type="Gene3D" id="2.60.40.10">
    <property type="entry name" value="Immunoglobulins"/>
    <property type="match status" value="2"/>
</dbReference>
<dbReference type="InterPro" id="IPR013783">
    <property type="entry name" value="Ig-like_fold"/>
</dbReference>
<dbReference type="InterPro" id="IPR007110">
    <property type="entry name" value="Ig-like_dom"/>
</dbReference>
<dbReference type="OrthoDB" id="6436614at2759"/>
<feature type="domain" description="Ig-like" evidence="4">
    <location>
        <begin position="125"/>
        <end position="215"/>
    </location>
</feature>
<dbReference type="Pfam" id="PF07679">
    <property type="entry name" value="I-set"/>
    <property type="match status" value="1"/>
</dbReference>
<protein>
    <submittedName>
        <fullName evidence="5">Down syndrome cell adhesion molecule-like protein Dscam2</fullName>
    </submittedName>
</protein>
<dbReference type="EMBL" id="BMAO01029142">
    <property type="protein sequence ID" value="GFR29675.1"/>
    <property type="molecule type" value="Genomic_DNA"/>
</dbReference>
<dbReference type="PROSITE" id="PS50835">
    <property type="entry name" value="IG_LIKE"/>
    <property type="match status" value="2"/>
</dbReference>
<dbReference type="InterPro" id="IPR003598">
    <property type="entry name" value="Ig_sub2"/>
</dbReference>
<dbReference type="InterPro" id="IPR013098">
    <property type="entry name" value="Ig_I-set"/>
</dbReference>
<keyword evidence="2" id="KW-0393">Immunoglobulin domain</keyword>
<feature type="domain" description="Ig-like" evidence="4">
    <location>
        <begin position="31"/>
        <end position="120"/>
    </location>
</feature>
<keyword evidence="3" id="KW-0732">Signal</keyword>
<dbReference type="PANTHER" id="PTHR10075">
    <property type="entry name" value="BASIGIN RELATED"/>
    <property type="match status" value="1"/>
</dbReference>
<dbReference type="Proteomes" id="UP000887116">
    <property type="component" value="Unassembled WGS sequence"/>
</dbReference>
<dbReference type="InterPro" id="IPR036179">
    <property type="entry name" value="Ig-like_dom_sf"/>
</dbReference>
<evidence type="ECO:0000313" key="6">
    <source>
        <dbReference type="Proteomes" id="UP000887116"/>
    </source>
</evidence>